<comment type="caution">
    <text evidence="2">The sequence shown here is derived from an EMBL/GenBank/DDBJ whole genome shotgun (WGS) entry which is preliminary data.</text>
</comment>
<feature type="compositionally biased region" description="Low complexity" evidence="1">
    <location>
        <begin position="113"/>
        <end position="133"/>
    </location>
</feature>
<gene>
    <name evidence="2" type="ORF">OCU04_003367</name>
</gene>
<feature type="compositionally biased region" description="Polar residues" evidence="1">
    <location>
        <begin position="30"/>
        <end position="48"/>
    </location>
</feature>
<organism evidence="2 3">
    <name type="scientific">Sclerotinia nivalis</name>
    <dbReference type="NCBI Taxonomy" id="352851"/>
    <lineage>
        <taxon>Eukaryota</taxon>
        <taxon>Fungi</taxon>
        <taxon>Dikarya</taxon>
        <taxon>Ascomycota</taxon>
        <taxon>Pezizomycotina</taxon>
        <taxon>Leotiomycetes</taxon>
        <taxon>Helotiales</taxon>
        <taxon>Sclerotiniaceae</taxon>
        <taxon>Sclerotinia</taxon>
    </lineage>
</organism>
<feature type="compositionally biased region" description="Low complexity" evidence="1">
    <location>
        <begin position="71"/>
        <end position="102"/>
    </location>
</feature>
<dbReference type="Proteomes" id="UP001152300">
    <property type="component" value="Unassembled WGS sequence"/>
</dbReference>
<dbReference type="EMBL" id="JAPEIS010000003">
    <property type="protein sequence ID" value="KAJ8067766.1"/>
    <property type="molecule type" value="Genomic_DNA"/>
</dbReference>
<dbReference type="OrthoDB" id="3535086at2759"/>
<evidence type="ECO:0000313" key="2">
    <source>
        <dbReference type="EMBL" id="KAJ8067766.1"/>
    </source>
</evidence>
<evidence type="ECO:0000313" key="3">
    <source>
        <dbReference type="Proteomes" id="UP001152300"/>
    </source>
</evidence>
<accession>A0A9X0ART6</accession>
<keyword evidence="3" id="KW-1185">Reference proteome</keyword>
<feature type="region of interest" description="Disordered" evidence="1">
    <location>
        <begin position="22"/>
        <end position="133"/>
    </location>
</feature>
<reference evidence="2" key="1">
    <citation type="submission" date="2022-11" db="EMBL/GenBank/DDBJ databases">
        <title>Genome Resource of Sclerotinia nivalis Strain SnTB1, a Plant Pathogen Isolated from American Ginseng.</title>
        <authorList>
            <person name="Fan S."/>
        </authorList>
    </citation>
    <scope>NUCLEOTIDE SEQUENCE</scope>
    <source>
        <strain evidence="2">SnTB1</strain>
    </source>
</reference>
<evidence type="ECO:0000256" key="1">
    <source>
        <dbReference type="SAM" id="MobiDB-lite"/>
    </source>
</evidence>
<dbReference type="AlphaFoldDB" id="A0A9X0ART6"/>
<sequence length="209" mass="22314">MPALRHSISQLFAPHPAFALRTPQLHEQSRYTAPSVTPTSEEMISSLQPKIPTVPTPSASSAPPSNPHPPTSSISTPTDQTPLSFSSPSPSPSFSALTFPASTLPRTQIEALPPHTTPTSISTPITTTTTPSSTTFPASSPFLYISHKNGKFILDSAKRHPVFFTDKLRKAPAGVGANGYGYEDWKTGSPVARGYVYESGGVEEREAKL</sequence>
<protein>
    <submittedName>
        <fullName evidence="2">Uncharacterized protein</fullName>
    </submittedName>
</protein>
<name>A0A9X0ART6_9HELO</name>
<proteinExistence type="predicted"/>